<dbReference type="EMBL" id="MU854690">
    <property type="protein sequence ID" value="KAK4031850.1"/>
    <property type="molecule type" value="Genomic_DNA"/>
</dbReference>
<dbReference type="Proteomes" id="UP001303115">
    <property type="component" value="Unassembled WGS sequence"/>
</dbReference>
<dbReference type="AlphaFoldDB" id="A0AAN6P6U4"/>
<accession>A0AAN6P6U4</accession>
<evidence type="ECO:0000313" key="1">
    <source>
        <dbReference type="EMBL" id="KAK4031850.1"/>
    </source>
</evidence>
<name>A0AAN6P6U4_9PEZI</name>
<proteinExistence type="predicted"/>
<comment type="caution">
    <text evidence="1">The sequence shown here is derived from an EMBL/GenBank/DDBJ whole genome shotgun (WGS) entry which is preliminary data.</text>
</comment>
<evidence type="ECO:0000313" key="2">
    <source>
        <dbReference type="Proteomes" id="UP001303115"/>
    </source>
</evidence>
<gene>
    <name evidence="1" type="ORF">C8A01DRAFT_41710</name>
</gene>
<sequence length="199" mass="23269">MPAVCKTPEDQAILNDDAPIEGVMSLWEFCRQREFFILVEKFEGKVAAVNNQLQEYFPSEILRVVPYANGEWNLKRYGREIPQFARNLPYNANFKFDSHKDYAAALTQGVVQDVFYLIQDVGEIRQHKVECAFLKVEEDSHNATARAFYVLVWHHLDYKNSRCDFAIKIHRPFRRSDPGQLIRNQFIKAFNTFDEGNKS</sequence>
<protein>
    <submittedName>
        <fullName evidence="1">Uncharacterized protein</fullName>
    </submittedName>
</protein>
<reference evidence="2" key="1">
    <citation type="journal article" date="2023" name="Mol. Phylogenet. Evol.">
        <title>Genome-scale phylogeny and comparative genomics of the fungal order Sordariales.</title>
        <authorList>
            <person name="Hensen N."/>
            <person name="Bonometti L."/>
            <person name="Westerberg I."/>
            <person name="Brannstrom I.O."/>
            <person name="Guillou S."/>
            <person name="Cros-Aarteil S."/>
            <person name="Calhoun S."/>
            <person name="Haridas S."/>
            <person name="Kuo A."/>
            <person name="Mondo S."/>
            <person name="Pangilinan J."/>
            <person name="Riley R."/>
            <person name="LaButti K."/>
            <person name="Andreopoulos B."/>
            <person name="Lipzen A."/>
            <person name="Chen C."/>
            <person name="Yan M."/>
            <person name="Daum C."/>
            <person name="Ng V."/>
            <person name="Clum A."/>
            <person name="Steindorff A."/>
            <person name="Ohm R.A."/>
            <person name="Martin F."/>
            <person name="Silar P."/>
            <person name="Natvig D.O."/>
            <person name="Lalanne C."/>
            <person name="Gautier V."/>
            <person name="Ament-Velasquez S.L."/>
            <person name="Kruys A."/>
            <person name="Hutchinson M.I."/>
            <person name="Powell A.J."/>
            <person name="Barry K."/>
            <person name="Miller A.N."/>
            <person name="Grigoriev I.V."/>
            <person name="Debuchy R."/>
            <person name="Gladieux P."/>
            <person name="Hiltunen Thoren M."/>
            <person name="Johannesson H."/>
        </authorList>
    </citation>
    <scope>NUCLEOTIDE SEQUENCE [LARGE SCALE GENOMIC DNA]</scope>
    <source>
        <strain evidence="2">CBS 284.82</strain>
    </source>
</reference>
<organism evidence="1 2">
    <name type="scientific">Parachaetomium inaequale</name>
    <dbReference type="NCBI Taxonomy" id="2588326"/>
    <lineage>
        <taxon>Eukaryota</taxon>
        <taxon>Fungi</taxon>
        <taxon>Dikarya</taxon>
        <taxon>Ascomycota</taxon>
        <taxon>Pezizomycotina</taxon>
        <taxon>Sordariomycetes</taxon>
        <taxon>Sordariomycetidae</taxon>
        <taxon>Sordariales</taxon>
        <taxon>Chaetomiaceae</taxon>
        <taxon>Parachaetomium</taxon>
    </lineage>
</organism>
<keyword evidence="2" id="KW-1185">Reference proteome</keyword>